<keyword evidence="5 9" id="KW-0378">Hydrolase</keyword>
<feature type="chain" id="PRO_5025587879" evidence="8">
    <location>
        <begin position="22"/>
        <end position="490"/>
    </location>
</feature>
<dbReference type="PANTHER" id="PTHR33938">
    <property type="entry name" value="FERULOYL ESTERASE B-RELATED"/>
    <property type="match status" value="1"/>
</dbReference>
<dbReference type="SUPFAM" id="SSF53474">
    <property type="entry name" value="alpha/beta-Hydrolases"/>
    <property type="match status" value="1"/>
</dbReference>
<dbReference type="PANTHER" id="PTHR33938:SF15">
    <property type="entry name" value="FERULOYL ESTERASE B-RELATED"/>
    <property type="match status" value="1"/>
</dbReference>
<dbReference type="InterPro" id="IPR029058">
    <property type="entry name" value="AB_hydrolase_fold"/>
</dbReference>
<evidence type="ECO:0000256" key="2">
    <source>
        <dbReference type="ARBA" id="ARBA00022487"/>
    </source>
</evidence>
<dbReference type="Proteomes" id="UP000474757">
    <property type="component" value="Unassembled WGS sequence"/>
</dbReference>
<sequence length="490" mass="50264">MRHHLIAGAAIGLASAAPAMAQDCAGLQDMGLGAGTVSAAAAVEAGALQIPGRDGVQTLADAPALCRIEARLSSEEGSDIGMELWLPEPEAWNGRFVVVGNGGFAGSISHGAMAGPLAAGYAVASTDTGHEGGADASFALEEPAFFDFAYRAVHETAAASKEVIGSYYEGELEESYFTGCSTGGRQALTAAARYPEDFDGIVAGAAAVNGARLHAQQVFTGLVGMDGGQSVLTDEDYAAIAQSTLDACDMNDGVADGVIENPLACEPDLAAAGLSGEKLETAEALYTGPLDASGAPLFHGYAPGSEGTWFALRGEAPLIVASDFFRIFVHGDESWSWEGFDPEAEIANATSIADTIGAESADLSEFFSAGGKLIMYHGWADPGISPYNSIAFYEDIRAESSGAEEAARLFMVPGMGHCGGGPGPTSFDMLSAIDGWVTEGAAPEVIPAAHLTEGVADRTRILCPFPQVATYSGEGDNSDAANFSCQMPGE</sequence>
<evidence type="ECO:0000313" key="10">
    <source>
        <dbReference type="Proteomes" id="UP000474757"/>
    </source>
</evidence>
<keyword evidence="7" id="KW-1015">Disulfide bond</keyword>
<evidence type="ECO:0000256" key="8">
    <source>
        <dbReference type="SAM" id="SignalP"/>
    </source>
</evidence>
<evidence type="ECO:0000256" key="4">
    <source>
        <dbReference type="ARBA" id="ARBA00022729"/>
    </source>
</evidence>
<gene>
    <name evidence="9" type="ORF">GZA08_12705</name>
</gene>
<proteinExistence type="inferred from homology"/>
<accession>A0A6B2K047</accession>
<dbReference type="GO" id="GO:0046872">
    <property type="term" value="F:metal ion binding"/>
    <property type="evidence" value="ECO:0007669"/>
    <property type="project" value="UniProtKB-KW"/>
</dbReference>
<organism evidence="9 10">
    <name type="scientific">Pseudoroseicyclus tamaricis</name>
    <dbReference type="NCBI Taxonomy" id="2705421"/>
    <lineage>
        <taxon>Bacteria</taxon>
        <taxon>Pseudomonadati</taxon>
        <taxon>Pseudomonadota</taxon>
        <taxon>Alphaproteobacteria</taxon>
        <taxon>Rhodobacterales</taxon>
        <taxon>Paracoccaceae</taxon>
        <taxon>Pseudoroseicyclus</taxon>
    </lineage>
</organism>
<evidence type="ECO:0000256" key="7">
    <source>
        <dbReference type="ARBA" id="ARBA00023157"/>
    </source>
</evidence>
<comment type="caution">
    <text evidence="9">The sequence shown here is derived from an EMBL/GenBank/DDBJ whole genome shotgun (WGS) entry which is preliminary data.</text>
</comment>
<keyword evidence="6" id="KW-0106">Calcium</keyword>
<dbReference type="InterPro" id="IPR011118">
    <property type="entry name" value="Tannase/feruloyl_esterase"/>
</dbReference>
<dbReference type="GO" id="GO:0052689">
    <property type="term" value="F:carboxylic ester hydrolase activity"/>
    <property type="evidence" value="ECO:0007669"/>
    <property type="project" value="UniProtKB-KW"/>
</dbReference>
<dbReference type="AlphaFoldDB" id="A0A6B2K047"/>
<keyword evidence="10" id="KW-1185">Reference proteome</keyword>
<evidence type="ECO:0000256" key="5">
    <source>
        <dbReference type="ARBA" id="ARBA00022801"/>
    </source>
</evidence>
<name>A0A6B2K047_9RHOB</name>
<dbReference type="Pfam" id="PF07519">
    <property type="entry name" value="Tannase"/>
    <property type="match status" value="2"/>
</dbReference>
<keyword evidence="4 8" id="KW-0732">Signal</keyword>
<feature type="signal peptide" evidence="8">
    <location>
        <begin position="1"/>
        <end position="21"/>
    </location>
</feature>
<evidence type="ECO:0000313" key="9">
    <source>
        <dbReference type="EMBL" id="NDV01824.1"/>
    </source>
</evidence>
<comment type="similarity">
    <text evidence="1">Belongs to the tannase family.</text>
</comment>
<keyword evidence="2" id="KW-0719">Serine esterase</keyword>
<dbReference type="Gene3D" id="3.40.50.1820">
    <property type="entry name" value="alpha/beta hydrolase"/>
    <property type="match status" value="1"/>
</dbReference>
<evidence type="ECO:0000256" key="6">
    <source>
        <dbReference type="ARBA" id="ARBA00022837"/>
    </source>
</evidence>
<dbReference type="RefSeq" id="WP_163894224.1">
    <property type="nucleotide sequence ID" value="NZ_JAAFYS010000003.1"/>
</dbReference>
<protein>
    <submittedName>
        <fullName evidence="9">Tannase/feruloyl esterase family alpha/beta hydrolase</fullName>
    </submittedName>
</protein>
<evidence type="ECO:0000256" key="3">
    <source>
        <dbReference type="ARBA" id="ARBA00022723"/>
    </source>
</evidence>
<keyword evidence="3" id="KW-0479">Metal-binding</keyword>
<evidence type="ECO:0000256" key="1">
    <source>
        <dbReference type="ARBA" id="ARBA00006249"/>
    </source>
</evidence>
<dbReference type="EMBL" id="JAAGAB010000003">
    <property type="protein sequence ID" value="NDV01824.1"/>
    <property type="molecule type" value="Genomic_DNA"/>
</dbReference>
<reference evidence="9 10" key="1">
    <citation type="submission" date="2020-02" db="EMBL/GenBank/DDBJ databases">
        <title>Pseudoroseicyclus tamarix, sp. nov., isolated from offshore sediment of a Tamarix chinensis forest.</title>
        <authorList>
            <person name="Gai Y."/>
        </authorList>
    </citation>
    <scope>NUCLEOTIDE SEQUENCE [LARGE SCALE GENOMIC DNA]</scope>
    <source>
        <strain evidence="9 10">CLL3-39</strain>
    </source>
</reference>